<dbReference type="GO" id="GO:0003785">
    <property type="term" value="F:actin monomer binding"/>
    <property type="evidence" value="ECO:0007669"/>
    <property type="project" value="TreeGrafter"/>
</dbReference>
<gene>
    <name evidence="7" type="ORF">CONPUDRAFT_85325</name>
</gene>
<dbReference type="InterPro" id="IPR027310">
    <property type="entry name" value="Profilin_CS"/>
</dbReference>
<evidence type="ECO:0000313" key="8">
    <source>
        <dbReference type="Proteomes" id="UP000053558"/>
    </source>
</evidence>
<dbReference type="SUPFAM" id="SSF55770">
    <property type="entry name" value="Profilin (actin-binding protein)"/>
    <property type="match status" value="1"/>
</dbReference>
<dbReference type="KEGG" id="cput:CONPUDRAFT_85325"/>
<keyword evidence="8" id="KW-1185">Reference proteome</keyword>
<dbReference type="Pfam" id="PF00235">
    <property type="entry name" value="Profilin"/>
    <property type="match status" value="1"/>
</dbReference>
<dbReference type="Proteomes" id="UP000053558">
    <property type="component" value="Unassembled WGS sequence"/>
</dbReference>
<accession>A0A5M3MA83</accession>
<dbReference type="GO" id="GO:0005856">
    <property type="term" value="C:cytoskeleton"/>
    <property type="evidence" value="ECO:0007669"/>
    <property type="project" value="UniProtKB-SubCell"/>
</dbReference>
<dbReference type="InterPro" id="IPR005455">
    <property type="entry name" value="PFN_euk"/>
</dbReference>
<evidence type="ECO:0000256" key="1">
    <source>
        <dbReference type="ARBA" id="ARBA00004245"/>
    </source>
</evidence>
<name>A0A5M3MA83_CONPW</name>
<dbReference type="GeneID" id="19210930"/>
<dbReference type="CDD" id="cd00148">
    <property type="entry name" value="PROF"/>
    <property type="match status" value="1"/>
</dbReference>
<evidence type="ECO:0000256" key="4">
    <source>
        <dbReference type="ARBA" id="ARBA00023203"/>
    </source>
</evidence>
<dbReference type="OrthoDB" id="421374at2759"/>
<dbReference type="OMA" id="QGQKFML"/>
<dbReference type="PRINTS" id="PR01640">
    <property type="entry name" value="PROFILINPLNT"/>
</dbReference>
<reference evidence="8" key="1">
    <citation type="journal article" date="2012" name="Science">
        <title>The Paleozoic origin of enzymatic lignin decomposition reconstructed from 31 fungal genomes.</title>
        <authorList>
            <person name="Floudas D."/>
            <person name="Binder M."/>
            <person name="Riley R."/>
            <person name="Barry K."/>
            <person name="Blanchette R.A."/>
            <person name="Henrissat B."/>
            <person name="Martinez A.T."/>
            <person name="Otillar R."/>
            <person name="Spatafora J.W."/>
            <person name="Yadav J.S."/>
            <person name="Aerts A."/>
            <person name="Benoit I."/>
            <person name="Boyd A."/>
            <person name="Carlson A."/>
            <person name="Copeland A."/>
            <person name="Coutinho P.M."/>
            <person name="de Vries R.P."/>
            <person name="Ferreira P."/>
            <person name="Findley K."/>
            <person name="Foster B."/>
            <person name="Gaskell J."/>
            <person name="Glotzer D."/>
            <person name="Gorecki P."/>
            <person name="Heitman J."/>
            <person name="Hesse C."/>
            <person name="Hori C."/>
            <person name="Igarashi K."/>
            <person name="Jurgens J.A."/>
            <person name="Kallen N."/>
            <person name="Kersten P."/>
            <person name="Kohler A."/>
            <person name="Kuees U."/>
            <person name="Kumar T.K.A."/>
            <person name="Kuo A."/>
            <person name="LaButti K."/>
            <person name="Larrondo L.F."/>
            <person name="Lindquist E."/>
            <person name="Ling A."/>
            <person name="Lombard V."/>
            <person name="Lucas S."/>
            <person name="Lundell T."/>
            <person name="Martin R."/>
            <person name="McLaughlin D.J."/>
            <person name="Morgenstern I."/>
            <person name="Morin E."/>
            <person name="Murat C."/>
            <person name="Nagy L.G."/>
            <person name="Nolan M."/>
            <person name="Ohm R.A."/>
            <person name="Patyshakuliyeva A."/>
            <person name="Rokas A."/>
            <person name="Ruiz-Duenas F.J."/>
            <person name="Sabat G."/>
            <person name="Salamov A."/>
            <person name="Samejima M."/>
            <person name="Schmutz J."/>
            <person name="Slot J.C."/>
            <person name="St John F."/>
            <person name="Stenlid J."/>
            <person name="Sun H."/>
            <person name="Sun S."/>
            <person name="Syed K."/>
            <person name="Tsang A."/>
            <person name="Wiebenga A."/>
            <person name="Young D."/>
            <person name="Pisabarro A."/>
            <person name="Eastwood D.C."/>
            <person name="Martin F."/>
            <person name="Cullen D."/>
            <person name="Grigoriev I.V."/>
            <person name="Hibbett D.S."/>
        </authorList>
    </citation>
    <scope>NUCLEOTIDE SEQUENCE [LARGE SCALE GENOMIC DNA]</scope>
    <source>
        <strain evidence="8">RWD-64-598 SS2</strain>
    </source>
</reference>
<dbReference type="Gene3D" id="3.30.450.30">
    <property type="entry name" value="Dynein light chain 2a, cytoplasmic"/>
    <property type="match status" value="1"/>
</dbReference>
<proteinExistence type="inferred from homology"/>
<keyword evidence="4 6" id="KW-0009">Actin-binding</keyword>
<evidence type="ECO:0000256" key="2">
    <source>
        <dbReference type="ARBA" id="ARBA00010058"/>
    </source>
</evidence>
<comment type="similarity">
    <text evidence="2 6">Belongs to the profilin family.</text>
</comment>
<dbReference type="PROSITE" id="PS00414">
    <property type="entry name" value="PROFILIN"/>
    <property type="match status" value="1"/>
</dbReference>
<evidence type="ECO:0000256" key="3">
    <source>
        <dbReference type="ARBA" id="ARBA00022490"/>
    </source>
</evidence>
<dbReference type="GO" id="GO:0005938">
    <property type="term" value="C:cell cortex"/>
    <property type="evidence" value="ECO:0007669"/>
    <property type="project" value="TreeGrafter"/>
</dbReference>
<dbReference type="EMBL" id="JH711588">
    <property type="protein sequence ID" value="EIW75545.1"/>
    <property type="molecule type" value="Genomic_DNA"/>
</dbReference>
<dbReference type="SMART" id="SM00392">
    <property type="entry name" value="PROF"/>
    <property type="match status" value="1"/>
</dbReference>
<sequence>MSWQTYVDSNLVGTGKVARAAILGQQGGVWAVSAGYNIAADEQKTIIDAVSKIEASFKENTIPVSSLTLAGRKFIITRPEARSLYGRKQQDGIVVVKTKQAILVAEYQPPTQAGEATVVVEGLADYLIGVGY</sequence>
<dbReference type="PANTHER" id="PTHR11604:SF0">
    <property type="entry name" value="PROFILIN"/>
    <property type="match status" value="1"/>
</dbReference>
<keyword evidence="5" id="KW-0206">Cytoskeleton</keyword>
<dbReference type="AlphaFoldDB" id="A0A5M3MA83"/>
<evidence type="ECO:0000256" key="6">
    <source>
        <dbReference type="RuleBase" id="RU003909"/>
    </source>
</evidence>
<organism evidence="7 8">
    <name type="scientific">Coniophora puteana (strain RWD-64-598)</name>
    <name type="common">Brown rot fungus</name>
    <dbReference type="NCBI Taxonomy" id="741705"/>
    <lineage>
        <taxon>Eukaryota</taxon>
        <taxon>Fungi</taxon>
        <taxon>Dikarya</taxon>
        <taxon>Basidiomycota</taxon>
        <taxon>Agaricomycotina</taxon>
        <taxon>Agaricomycetes</taxon>
        <taxon>Agaricomycetidae</taxon>
        <taxon>Boletales</taxon>
        <taxon>Coniophorineae</taxon>
        <taxon>Coniophoraceae</taxon>
        <taxon>Coniophora</taxon>
    </lineage>
</organism>
<dbReference type="PANTHER" id="PTHR11604">
    <property type="entry name" value="PROFILIN"/>
    <property type="match status" value="1"/>
</dbReference>
<protein>
    <recommendedName>
        <fullName evidence="6">Profilin</fullName>
    </recommendedName>
</protein>
<comment type="subcellular location">
    <subcellularLocation>
        <location evidence="1">Cytoplasm</location>
        <location evidence="1">Cytoskeleton</location>
    </subcellularLocation>
</comment>
<evidence type="ECO:0000256" key="5">
    <source>
        <dbReference type="ARBA" id="ARBA00023212"/>
    </source>
</evidence>
<evidence type="ECO:0000313" key="7">
    <source>
        <dbReference type="EMBL" id="EIW75545.1"/>
    </source>
</evidence>
<dbReference type="RefSeq" id="XP_007774252.1">
    <property type="nucleotide sequence ID" value="XM_007776062.1"/>
</dbReference>
<dbReference type="InterPro" id="IPR036140">
    <property type="entry name" value="PFN_sf"/>
</dbReference>
<keyword evidence="3" id="KW-0963">Cytoplasm</keyword>
<comment type="caution">
    <text evidence="7">The sequence shown here is derived from an EMBL/GenBank/DDBJ whole genome shotgun (WGS) entry which is preliminary data.</text>
</comment>
<dbReference type="InterPro" id="IPR048278">
    <property type="entry name" value="PFN"/>
</dbReference>